<comment type="caution">
    <text evidence="15">The sequence shown here is derived from an EMBL/GenBank/DDBJ whole genome shotgun (WGS) entry which is preliminary data.</text>
</comment>
<proteinExistence type="inferred from homology"/>
<dbReference type="Pfam" id="PF01510">
    <property type="entry name" value="Amidase_2"/>
    <property type="match status" value="1"/>
</dbReference>
<feature type="domain" description="N-acetylmuramoyl-L-alanine amidase" evidence="13">
    <location>
        <begin position="16"/>
        <end position="166"/>
    </location>
</feature>
<keyword evidence="6" id="KW-0963">Cytoplasm</keyword>
<evidence type="ECO:0000256" key="9">
    <source>
        <dbReference type="ARBA" id="ARBA00022833"/>
    </source>
</evidence>
<comment type="cofactor">
    <cofactor evidence="2">
        <name>Zn(2+)</name>
        <dbReference type="ChEBI" id="CHEBI:29105"/>
    </cofactor>
</comment>
<dbReference type="EMBL" id="VOLR01000003">
    <property type="protein sequence ID" value="TWX62443.1"/>
    <property type="molecule type" value="Genomic_DNA"/>
</dbReference>
<protein>
    <recommendedName>
        <fullName evidence="11">1,6-anhydro-N-acetylmuramyl-L-alanine amidase AmpD</fullName>
        <ecNumber evidence="5">3.5.1.28</ecNumber>
    </recommendedName>
    <alternativeName>
        <fullName evidence="12">N-acetylmuramoyl-L-alanine amidase</fullName>
    </alternativeName>
</protein>
<comment type="similarity">
    <text evidence="4">Belongs to the N-acetylmuramoyl-L-alanine amidase 2 family.</text>
</comment>
<dbReference type="Proteomes" id="UP000321525">
    <property type="component" value="Unassembled WGS sequence"/>
</dbReference>
<dbReference type="Gene3D" id="3.40.80.10">
    <property type="entry name" value="Peptidoglycan recognition protein-like"/>
    <property type="match status" value="1"/>
</dbReference>
<keyword evidence="7" id="KW-0479">Metal-binding</keyword>
<keyword evidence="8 15" id="KW-0378">Hydrolase</keyword>
<dbReference type="PANTHER" id="PTHR30417">
    <property type="entry name" value="N-ACETYLMURAMOYL-L-ALANINE AMIDASE AMID"/>
    <property type="match status" value="1"/>
</dbReference>
<dbReference type="CDD" id="cd06583">
    <property type="entry name" value="PGRP"/>
    <property type="match status" value="1"/>
</dbReference>
<evidence type="ECO:0000256" key="2">
    <source>
        <dbReference type="ARBA" id="ARBA00001947"/>
    </source>
</evidence>
<dbReference type="FunFam" id="3.40.80.10:FF:000002">
    <property type="entry name" value="1,6-anhydro-N-acetylmuramyl-L-alanine amidase"/>
    <property type="match status" value="1"/>
</dbReference>
<evidence type="ECO:0000256" key="3">
    <source>
        <dbReference type="ARBA" id="ARBA00004496"/>
    </source>
</evidence>
<evidence type="ECO:0000256" key="1">
    <source>
        <dbReference type="ARBA" id="ARBA00001561"/>
    </source>
</evidence>
<name>A0A5C6QU47_9GAMM</name>
<evidence type="ECO:0000256" key="12">
    <source>
        <dbReference type="ARBA" id="ARBA00042615"/>
    </source>
</evidence>
<dbReference type="PANTHER" id="PTHR30417:SF4">
    <property type="entry name" value="1,6-ANHYDRO-N-ACETYLMURAMYL-L-ALANINE AMIDASE AMPD"/>
    <property type="match status" value="1"/>
</dbReference>
<dbReference type="AlphaFoldDB" id="A0A5C6QU47"/>
<dbReference type="GO" id="GO:0008745">
    <property type="term" value="F:N-acetylmuramoyl-L-alanine amidase activity"/>
    <property type="evidence" value="ECO:0007669"/>
    <property type="project" value="UniProtKB-EC"/>
</dbReference>
<dbReference type="GO" id="GO:0005737">
    <property type="term" value="C:cytoplasm"/>
    <property type="evidence" value="ECO:0007669"/>
    <property type="project" value="UniProtKB-SubCell"/>
</dbReference>
<dbReference type="GO" id="GO:0009254">
    <property type="term" value="P:peptidoglycan turnover"/>
    <property type="evidence" value="ECO:0007669"/>
    <property type="project" value="TreeGrafter"/>
</dbReference>
<dbReference type="GO" id="GO:0009253">
    <property type="term" value="P:peptidoglycan catabolic process"/>
    <property type="evidence" value="ECO:0007669"/>
    <property type="project" value="InterPro"/>
</dbReference>
<reference evidence="15 17" key="1">
    <citation type="submission" date="2019-07" db="EMBL/GenBank/DDBJ databases">
        <title>Genomes of sea-ice associated Colwellia species.</title>
        <authorList>
            <person name="Bowman J.P."/>
        </authorList>
    </citation>
    <scope>NUCLEOTIDE SEQUENCE [LARGE SCALE GENOMIC DNA]</scope>
    <source>
        <strain evidence="14 16">ACAM 607</strain>
        <strain evidence="15 17">IC036</strain>
    </source>
</reference>
<evidence type="ECO:0000313" key="15">
    <source>
        <dbReference type="EMBL" id="TWX72429.1"/>
    </source>
</evidence>
<dbReference type="SMART" id="SM00644">
    <property type="entry name" value="Ami_2"/>
    <property type="match status" value="1"/>
</dbReference>
<keyword evidence="9" id="KW-0862">Zinc</keyword>
<dbReference type="EMBL" id="VOLQ01000001">
    <property type="protein sequence ID" value="TWX72429.1"/>
    <property type="molecule type" value="Genomic_DNA"/>
</dbReference>
<dbReference type="GO" id="GO:0046872">
    <property type="term" value="F:metal ion binding"/>
    <property type="evidence" value="ECO:0007669"/>
    <property type="project" value="UniProtKB-KW"/>
</dbReference>
<keyword evidence="10" id="KW-0961">Cell wall biogenesis/degradation</keyword>
<organism evidence="15 17">
    <name type="scientific">Colwellia hornerae</name>
    <dbReference type="NCBI Taxonomy" id="89402"/>
    <lineage>
        <taxon>Bacteria</taxon>
        <taxon>Pseudomonadati</taxon>
        <taxon>Pseudomonadota</taxon>
        <taxon>Gammaproteobacteria</taxon>
        <taxon>Alteromonadales</taxon>
        <taxon>Colwelliaceae</taxon>
        <taxon>Colwellia</taxon>
    </lineage>
</organism>
<evidence type="ECO:0000259" key="13">
    <source>
        <dbReference type="SMART" id="SM00644"/>
    </source>
</evidence>
<evidence type="ECO:0000313" key="17">
    <source>
        <dbReference type="Proteomes" id="UP000321917"/>
    </source>
</evidence>
<keyword evidence="16" id="KW-1185">Reference proteome</keyword>
<dbReference type="SUPFAM" id="SSF55846">
    <property type="entry name" value="N-acetylmuramoyl-L-alanine amidase-like"/>
    <property type="match status" value="1"/>
</dbReference>
<dbReference type="Proteomes" id="UP000321917">
    <property type="component" value="Unassembled WGS sequence"/>
</dbReference>
<dbReference type="InterPro" id="IPR036505">
    <property type="entry name" value="Amidase/PGRP_sf"/>
</dbReference>
<evidence type="ECO:0000256" key="11">
    <source>
        <dbReference type="ARBA" id="ARBA00039257"/>
    </source>
</evidence>
<dbReference type="OrthoDB" id="9794842at2"/>
<evidence type="ECO:0000256" key="7">
    <source>
        <dbReference type="ARBA" id="ARBA00022723"/>
    </source>
</evidence>
<dbReference type="NCBIfam" id="NF008758">
    <property type="entry name" value="PRK11789.1"/>
    <property type="match status" value="1"/>
</dbReference>
<dbReference type="InterPro" id="IPR002502">
    <property type="entry name" value="Amidase_domain"/>
</dbReference>
<evidence type="ECO:0000256" key="8">
    <source>
        <dbReference type="ARBA" id="ARBA00022801"/>
    </source>
</evidence>
<gene>
    <name evidence="15" type="primary">ampD</name>
    <name evidence="14" type="ORF">ESZ26_02900</name>
    <name evidence="15" type="ORF">ESZ27_00465</name>
</gene>
<comment type="subcellular location">
    <subcellularLocation>
        <location evidence="3">Cytoplasm</location>
    </subcellularLocation>
</comment>
<dbReference type="EC" id="3.5.1.28" evidence="5"/>
<comment type="catalytic activity">
    <reaction evidence="1">
        <text>Hydrolyzes the link between N-acetylmuramoyl residues and L-amino acid residues in certain cell-wall glycopeptides.</text>
        <dbReference type="EC" id="3.5.1.28"/>
    </reaction>
</comment>
<evidence type="ECO:0000313" key="16">
    <source>
        <dbReference type="Proteomes" id="UP000321525"/>
    </source>
</evidence>
<evidence type="ECO:0000256" key="10">
    <source>
        <dbReference type="ARBA" id="ARBA00023316"/>
    </source>
</evidence>
<dbReference type="InterPro" id="IPR051206">
    <property type="entry name" value="NAMLAA_amidase_2"/>
</dbReference>
<evidence type="ECO:0000256" key="5">
    <source>
        <dbReference type="ARBA" id="ARBA00011901"/>
    </source>
</evidence>
<accession>A0A5C6QU47</accession>
<dbReference type="GO" id="GO:0071555">
    <property type="term" value="P:cell wall organization"/>
    <property type="evidence" value="ECO:0007669"/>
    <property type="project" value="UniProtKB-KW"/>
</dbReference>
<evidence type="ECO:0000313" key="14">
    <source>
        <dbReference type="EMBL" id="TWX62443.1"/>
    </source>
</evidence>
<evidence type="ECO:0000256" key="4">
    <source>
        <dbReference type="ARBA" id="ARBA00007553"/>
    </source>
</evidence>
<evidence type="ECO:0000256" key="6">
    <source>
        <dbReference type="ARBA" id="ARBA00022490"/>
    </source>
</evidence>
<sequence length="181" mass="20164">MPIISGWLVNEEQQKSPHFSVRDKNDTVHLLVVHNISLPPNQFGGGYITDFFLGKLDSKAHCYFEEIAQLKVSAHCLITRAGQIIQYVSFDDKAWHAGVSSYQGQDKCNDFSIGIELEGADDIAYTPAQYHTLAQLTQALQQSYPAIKSNITGHSDIAPGRKTDPGNAFNWQHFHDCLKSS</sequence>